<dbReference type="RefSeq" id="WP_183955861.1">
    <property type="nucleotide sequence ID" value="NZ_JACIEB010000005.1"/>
</dbReference>
<sequence length="80" mass="8914">MRFASLDVAVDLIVGMTVEARRRLIRSAQDRQPYIDEMLACTFAGLGTNPDVFARAAQSAWSRILEGADQLQWWSTARAA</sequence>
<proteinExistence type="predicted"/>
<dbReference type="AlphaFoldDB" id="A0A7W6DGE1"/>
<keyword evidence="2" id="KW-1185">Reference proteome</keyword>
<evidence type="ECO:0000313" key="2">
    <source>
        <dbReference type="Proteomes" id="UP000552757"/>
    </source>
</evidence>
<accession>A0A7W6DGE1</accession>
<protein>
    <submittedName>
        <fullName evidence="1">Uncharacterized protein</fullName>
    </submittedName>
</protein>
<reference evidence="1 2" key="1">
    <citation type="submission" date="2020-08" db="EMBL/GenBank/DDBJ databases">
        <title>Genomic Encyclopedia of Type Strains, Phase IV (KMG-IV): sequencing the most valuable type-strain genomes for metagenomic binning, comparative biology and taxonomic classification.</title>
        <authorList>
            <person name="Goeker M."/>
        </authorList>
    </citation>
    <scope>NUCLEOTIDE SEQUENCE [LARGE SCALE GENOMIC DNA]</scope>
    <source>
        <strain evidence="1 2">DSM 29348</strain>
    </source>
</reference>
<organism evidence="1 2">
    <name type="scientific">Sphingobium fontiphilum</name>
    <dbReference type="NCBI Taxonomy" id="944425"/>
    <lineage>
        <taxon>Bacteria</taxon>
        <taxon>Pseudomonadati</taxon>
        <taxon>Pseudomonadota</taxon>
        <taxon>Alphaproteobacteria</taxon>
        <taxon>Sphingomonadales</taxon>
        <taxon>Sphingomonadaceae</taxon>
        <taxon>Sphingobium</taxon>
    </lineage>
</organism>
<gene>
    <name evidence="1" type="ORF">GGR44_002472</name>
</gene>
<comment type="caution">
    <text evidence="1">The sequence shown here is derived from an EMBL/GenBank/DDBJ whole genome shotgun (WGS) entry which is preliminary data.</text>
</comment>
<evidence type="ECO:0000313" key="1">
    <source>
        <dbReference type="EMBL" id="MBB3982806.1"/>
    </source>
</evidence>
<name>A0A7W6DGE1_9SPHN</name>
<dbReference type="Proteomes" id="UP000552757">
    <property type="component" value="Unassembled WGS sequence"/>
</dbReference>
<dbReference type="EMBL" id="JACIEB010000005">
    <property type="protein sequence ID" value="MBB3982806.1"/>
    <property type="molecule type" value="Genomic_DNA"/>
</dbReference>